<dbReference type="GO" id="GO:0003824">
    <property type="term" value="F:catalytic activity"/>
    <property type="evidence" value="ECO:0007669"/>
    <property type="project" value="InterPro"/>
</dbReference>
<feature type="domain" description="Endonuclease/exonuclease/phosphatase" evidence="2">
    <location>
        <begin position="12"/>
        <end position="199"/>
    </location>
</feature>
<dbReference type="PRINTS" id="PR01345">
    <property type="entry name" value="CERVTRCPTASE"/>
</dbReference>
<accession>A0A2I0TL94</accession>
<dbReference type="InterPro" id="IPR036691">
    <property type="entry name" value="Endo/exonu/phosph_ase_sf"/>
</dbReference>
<sequence length="410" mass="46138">MRTKQEELQTCARLQGYDLIGITETWWDGSYDWSVGMEGYRLFRKDSRGRRGGGVALYVNDWLECMELHLGMDEDPTESLWVKIKGNTGAGDVTVGVCYRPPDWDDRVDEALYRLIGAASRSQTLALLGDFNHPDICWKDNTAGHKKSRKFLECVDDNFLLQMIEEPTRKGAMLDLVLTNKEGLVWIVKLKGSLGCSDHDMVEFKILSAARKLDTKLGGSLDLLESRKALQRDLDRLDQWAEANGMRFNKAKCWVLHLCHNNPLQCYRLGAEWLEICLAEKDLGVLVDSRLNMSRQCAQMAKMANSILAGCIRNSVVTQEVIIPLYSALVRPHLEYCVQFWASHYKEDTEVLECVQRRAMKLVRGLERVPPALLIGSALACSGSVAEQAGTGSDRHRAVPDLLPHTPNAP</sequence>
<dbReference type="GO" id="GO:0031012">
    <property type="term" value="C:extracellular matrix"/>
    <property type="evidence" value="ECO:0007669"/>
    <property type="project" value="TreeGrafter"/>
</dbReference>
<keyword evidence="4" id="KW-1185">Reference proteome</keyword>
<reference evidence="4" key="1">
    <citation type="submission" date="2017-11" db="EMBL/GenBank/DDBJ databases">
        <authorList>
            <person name="Lima N.C."/>
            <person name="Parody-Merino A.M."/>
            <person name="Battley P.F."/>
            <person name="Fidler A.E."/>
            <person name="Prosdocimi F."/>
        </authorList>
    </citation>
    <scope>NUCLEOTIDE SEQUENCE [LARGE SCALE GENOMIC DNA]</scope>
</reference>
<dbReference type="EMBL" id="KZ509018">
    <property type="protein sequence ID" value="PKU34532.1"/>
    <property type="molecule type" value="Genomic_DNA"/>
</dbReference>
<dbReference type="SUPFAM" id="SSF56219">
    <property type="entry name" value="DNase I-like"/>
    <property type="match status" value="1"/>
</dbReference>
<dbReference type="PANTHER" id="PTHR33395">
    <property type="entry name" value="TRANSCRIPTASE, PUTATIVE-RELATED-RELATED"/>
    <property type="match status" value="1"/>
</dbReference>
<dbReference type="InterPro" id="IPR005135">
    <property type="entry name" value="Endo/exonuclease/phosphatase"/>
</dbReference>
<evidence type="ECO:0000313" key="4">
    <source>
        <dbReference type="Proteomes" id="UP000233556"/>
    </source>
</evidence>
<dbReference type="AlphaFoldDB" id="A0A2I0TL94"/>
<evidence type="ECO:0000313" key="3">
    <source>
        <dbReference type="EMBL" id="PKU34532.1"/>
    </source>
</evidence>
<organism evidence="3 4">
    <name type="scientific">Limosa lapponica baueri</name>
    <dbReference type="NCBI Taxonomy" id="1758121"/>
    <lineage>
        <taxon>Eukaryota</taxon>
        <taxon>Metazoa</taxon>
        <taxon>Chordata</taxon>
        <taxon>Craniata</taxon>
        <taxon>Vertebrata</taxon>
        <taxon>Euteleostomi</taxon>
        <taxon>Archelosauria</taxon>
        <taxon>Archosauria</taxon>
        <taxon>Dinosauria</taxon>
        <taxon>Saurischia</taxon>
        <taxon>Theropoda</taxon>
        <taxon>Coelurosauria</taxon>
        <taxon>Aves</taxon>
        <taxon>Neognathae</taxon>
        <taxon>Neoaves</taxon>
        <taxon>Charadriiformes</taxon>
        <taxon>Scolopacidae</taxon>
        <taxon>Limosa</taxon>
    </lineage>
</organism>
<evidence type="ECO:0000256" key="1">
    <source>
        <dbReference type="SAM" id="MobiDB-lite"/>
    </source>
</evidence>
<name>A0A2I0TL94_LIMLA</name>
<feature type="region of interest" description="Disordered" evidence="1">
    <location>
        <begin position="390"/>
        <end position="410"/>
    </location>
</feature>
<gene>
    <name evidence="3" type="ORF">llap_15165</name>
</gene>
<dbReference type="PANTHER" id="PTHR33395:SF22">
    <property type="entry name" value="REVERSE TRANSCRIPTASE DOMAIN-CONTAINING PROTEIN"/>
    <property type="match status" value="1"/>
</dbReference>
<reference evidence="4" key="2">
    <citation type="submission" date="2017-12" db="EMBL/GenBank/DDBJ databases">
        <title>Genome sequence of the Bar-tailed Godwit (Limosa lapponica baueri).</title>
        <authorList>
            <person name="Lima N.C.B."/>
            <person name="Parody-Merino A.M."/>
            <person name="Battley P.F."/>
            <person name="Fidler A.E."/>
            <person name="Prosdocimi F."/>
        </authorList>
    </citation>
    <scope>NUCLEOTIDE SEQUENCE [LARGE SCALE GENOMIC DNA]</scope>
</reference>
<dbReference type="Gene3D" id="3.60.10.10">
    <property type="entry name" value="Endonuclease/exonuclease/phosphatase"/>
    <property type="match status" value="1"/>
</dbReference>
<dbReference type="GO" id="GO:0007508">
    <property type="term" value="P:larval heart development"/>
    <property type="evidence" value="ECO:0007669"/>
    <property type="project" value="TreeGrafter"/>
</dbReference>
<proteinExistence type="predicted"/>
<dbReference type="Proteomes" id="UP000233556">
    <property type="component" value="Unassembled WGS sequence"/>
</dbReference>
<evidence type="ECO:0000259" key="2">
    <source>
        <dbReference type="Pfam" id="PF03372"/>
    </source>
</evidence>
<dbReference type="OrthoDB" id="6152807at2759"/>
<dbReference type="GO" id="GO:0061343">
    <property type="term" value="P:cell adhesion involved in heart morphogenesis"/>
    <property type="evidence" value="ECO:0007669"/>
    <property type="project" value="TreeGrafter"/>
</dbReference>
<protein>
    <submittedName>
        <fullName evidence="3">Dtw domain-containing protein 2</fullName>
    </submittedName>
</protein>
<dbReference type="Pfam" id="PF03372">
    <property type="entry name" value="Exo_endo_phos"/>
    <property type="match status" value="1"/>
</dbReference>